<dbReference type="PROSITE" id="PS50102">
    <property type="entry name" value="RRM"/>
    <property type="match status" value="1"/>
</dbReference>
<sequence>MVAESDSKIEEVQKKSYASILKVMRENAAPFWNPASTPLRSAPKIQEQATTMAPPLSVADTHGSSTNATEDGNVQEGEVGGPSIYVKGLPLDAMPALLENEFKKFGPIRPGGIQVRSQKGVCFGFVEFDEASAVRSAIEASPVIINGCRVVVEEKRSTSRGNNRGRFSSGGGPGYRSEGARGRGNFGGGKAYSRGDFSSRTESGNRGNSRSGFSNRGGDGYRRDRAANNGGRTNRASGLAFNAAAKNMAPRVSATA</sequence>
<proteinExistence type="predicted"/>
<evidence type="ECO:0000256" key="2">
    <source>
        <dbReference type="SAM" id="MobiDB-lite"/>
    </source>
</evidence>
<dbReference type="SUPFAM" id="SSF54928">
    <property type="entry name" value="RNA-binding domain, RBD"/>
    <property type="match status" value="1"/>
</dbReference>
<dbReference type="InterPro" id="IPR000504">
    <property type="entry name" value="RRM_dom"/>
</dbReference>
<dbReference type="GO" id="GO:1990904">
    <property type="term" value="C:ribonucleoprotein complex"/>
    <property type="evidence" value="ECO:0007669"/>
    <property type="project" value="TreeGrafter"/>
</dbReference>
<feature type="domain" description="RRM" evidence="3">
    <location>
        <begin position="82"/>
        <end position="157"/>
    </location>
</feature>
<accession>A0A2P2LUN7</accession>
<dbReference type="Pfam" id="PF00076">
    <property type="entry name" value="RRM_1"/>
    <property type="match status" value="1"/>
</dbReference>
<dbReference type="InterPro" id="IPR035979">
    <property type="entry name" value="RBD_domain_sf"/>
</dbReference>
<evidence type="ECO:0000313" key="4">
    <source>
        <dbReference type="EMBL" id="MBX21675.1"/>
    </source>
</evidence>
<dbReference type="InterPro" id="IPR039539">
    <property type="entry name" value="Ras_GTPase_bind_prot"/>
</dbReference>
<reference evidence="4" key="1">
    <citation type="submission" date="2018-02" db="EMBL/GenBank/DDBJ databases">
        <title>Rhizophora mucronata_Transcriptome.</title>
        <authorList>
            <person name="Meera S.P."/>
            <person name="Sreeshan A."/>
            <person name="Augustine A."/>
        </authorList>
    </citation>
    <scope>NUCLEOTIDE SEQUENCE</scope>
    <source>
        <tissue evidence="4">Leaf</tissue>
    </source>
</reference>
<name>A0A2P2LUN7_RHIMU</name>
<dbReference type="Gene3D" id="3.30.70.330">
    <property type="match status" value="1"/>
</dbReference>
<organism evidence="4">
    <name type="scientific">Rhizophora mucronata</name>
    <name type="common">Asiatic mangrove</name>
    <dbReference type="NCBI Taxonomy" id="61149"/>
    <lineage>
        <taxon>Eukaryota</taxon>
        <taxon>Viridiplantae</taxon>
        <taxon>Streptophyta</taxon>
        <taxon>Embryophyta</taxon>
        <taxon>Tracheophyta</taxon>
        <taxon>Spermatophyta</taxon>
        <taxon>Magnoliopsida</taxon>
        <taxon>eudicotyledons</taxon>
        <taxon>Gunneridae</taxon>
        <taxon>Pentapetalae</taxon>
        <taxon>rosids</taxon>
        <taxon>fabids</taxon>
        <taxon>Malpighiales</taxon>
        <taxon>Rhizophoraceae</taxon>
        <taxon>Rhizophora</taxon>
    </lineage>
</organism>
<feature type="compositionally biased region" description="Low complexity" evidence="2">
    <location>
        <begin position="198"/>
        <end position="216"/>
    </location>
</feature>
<feature type="region of interest" description="Disordered" evidence="2">
    <location>
        <begin position="154"/>
        <end position="238"/>
    </location>
</feature>
<dbReference type="SMART" id="SM00360">
    <property type="entry name" value="RRM"/>
    <property type="match status" value="1"/>
</dbReference>
<dbReference type="GO" id="GO:0005829">
    <property type="term" value="C:cytosol"/>
    <property type="evidence" value="ECO:0007669"/>
    <property type="project" value="TreeGrafter"/>
</dbReference>
<dbReference type="AlphaFoldDB" id="A0A2P2LUN7"/>
<evidence type="ECO:0000259" key="3">
    <source>
        <dbReference type="PROSITE" id="PS50102"/>
    </source>
</evidence>
<protein>
    <recommendedName>
        <fullName evidence="3">RRM domain-containing protein</fullName>
    </recommendedName>
</protein>
<dbReference type="PANTHER" id="PTHR10693">
    <property type="entry name" value="RAS GTPASE-ACTIVATING PROTEIN-BINDING PROTEIN"/>
    <property type="match status" value="1"/>
</dbReference>
<dbReference type="InterPro" id="IPR012677">
    <property type="entry name" value="Nucleotide-bd_a/b_plait_sf"/>
</dbReference>
<dbReference type="GO" id="GO:0003729">
    <property type="term" value="F:mRNA binding"/>
    <property type="evidence" value="ECO:0007669"/>
    <property type="project" value="TreeGrafter"/>
</dbReference>
<keyword evidence="1" id="KW-0694">RNA-binding</keyword>
<dbReference type="CDD" id="cd00590">
    <property type="entry name" value="RRM_SF"/>
    <property type="match status" value="1"/>
</dbReference>
<dbReference type="PANTHER" id="PTHR10693:SF20">
    <property type="entry name" value="AT27578P"/>
    <property type="match status" value="1"/>
</dbReference>
<evidence type="ECO:0000256" key="1">
    <source>
        <dbReference type="PROSITE-ProRule" id="PRU00176"/>
    </source>
</evidence>
<dbReference type="EMBL" id="GGEC01041191">
    <property type="protein sequence ID" value="MBX21675.1"/>
    <property type="molecule type" value="Transcribed_RNA"/>
</dbReference>